<dbReference type="AlphaFoldDB" id="A0A0F6CLT1"/>
<organism evidence="1 2">
    <name type="scientific">Mycoplasmoides gallisepticum S6</name>
    <dbReference type="NCBI Taxonomy" id="1006581"/>
    <lineage>
        <taxon>Bacteria</taxon>
        <taxon>Bacillati</taxon>
        <taxon>Mycoplasmatota</taxon>
        <taxon>Mycoplasmoidales</taxon>
        <taxon>Mycoplasmoidaceae</taxon>
        <taxon>Mycoplasmoides</taxon>
    </lineage>
</organism>
<evidence type="ECO:0000313" key="2">
    <source>
        <dbReference type="Proteomes" id="UP000018735"/>
    </source>
</evidence>
<accession>A0A0F6CLT1</accession>
<dbReference type="EMBL" id="CP006916">
    <property type="protein sequence ID" value="AHV85383.1"/>
    <property type="molecule type" value="Genomic_DNA"/>
</dbReference>
<sequence length="43" mass="4993">MNPLVNNKSHLVQFNQLFKVNSRLSWLVIESGVFDQLGSLKYQ</sequence>
<proteinExistence type="predicted"/>
<protein>
    <submittedName>
        <fullName evidence="1">Uncharacterized protein</fullName>
    </submittedName>
</protein>
<gene>
    <name evidence="1" type="ORF">GCW_90442</name>
</gene>
<reference evidence="1 2" key="1">
    <citation type="journal article" date="2011" name="PLoS ONE">
        <title>Core proteome of the minimal cell: comparative proteomics of three mollicute species.</title>
        <authorList>
            <person name="Fisunov G.Y."/>
            <person name="Alexeev D.G."/>
            <person name="Bazaleev N.A."/>
            <person name="Ladygina V.G."/>
            <person name="Galyamina M.A."/>
            <person name="Kondratov I.G."/>
            <person name="Zhukova N.A."/>
            <person name="Serebryakova M.V."/>
            <person name="Demina I.A."/>
            <person name="Govorun V.M."/>
        </authorList>
    </citation>
    <scope>NUCLEOTIDE SEQUENCE [LARGE SCALE GENOMIC DNA]</scope>
    <source>
        <strain evidence="1 2">S6</strain>
    </source>
</reference>
<dbReference type="KEGG" id="mgz:GCW_90442"/>
<evidence type="ECO:0000313" key="1">
    <source>
        <dbReference type="EMBL" id="AHV85383.1"/>
    </source>
</evidence>
<dbReference type="Proteomes" id="UP000018735">
    <property type="component" value="Chromosome"/>
</dbReference>
<name>A0A0F6CLT1_MYCGL</name>
<dbReference type="HOGENOM" id="CLU_3236261_0_0_14"/>